<reference evidence="1 2" key="1">
    <citation type="submission" date="2016-10" db="EMBL/GenBank/DDBJ databases">
        <title>Genome sequence of Planktotalea frisia SH6-1.</title>
        <authorList>
            <person name="Poehlein A."/>
            <person name="Bakenhus I."/>
            <person name="Voget S."/>
            <person name="Brinkhoff T."/>
            <person name="Simon M."/>
        </authorList>
    </citation>
    <scope>NUCLEOTIDE SEQUENCE [LARGE SCALE GENOMIC DNA]</scope>
    <source>
        <strain evidence="1 2">SH6-1</strain>
    </source>
</reference>
<gene>
    <name evidence="1" type="ORF">PFRI_06030</name>
</gene>
<evidence type="ECO:0000313" key="1">
    <source>
        <dbReference type="EMBL" id="OJI95150.1"/>
    </source>
</evidence>
<dbReference type="EMBL" id="MLCB01000053">
    <property type="protein sequence ID" value="OJI95150.1"/>
    <property type="molecule type" value="Genomic_DNA"/>
</dbReference>
<comment type="caution">
    <text evidence="1">The sequence shown here is derived from an EMBL/GenBank/DDBJ whole genome shotgun (WGS) entry which is preliminary data.</text>
</comment>
<name>A0A1L9P0T9_9RHOB</name>
<sequence length="230" mass="25832">MNVLEVQGISRNPVEVDDSGAIEMYAALGKALVEFNRIEDALGMIFSSLVNAENNLAAISAFDGIESFNGKLAFIRRTLDALEAHKDERGEAVLIEFLPSLKQAILILDKFLPRRNFLAHSKLVRFDFSFSNADPKTLLLFSPVGTSPSKHVGWMRPKYLARLNDVIQVHAAFEALNQHIFSFVMRLPSGNEHGFEVLDFPDLPEMVEFKGVHVKEQPFVKINEAWFNGD</sequence>
<dbReference type="RefSeq" id="WP_139292076.1">
    <property type="nucleotide sequence ID" value="NZ_MLCB01000053.1"/>
</dbReference>
<accession>A0A1L9P0T9</accession>
<keyword evidence="2" id="KW-1185">Reference proteome</keyword>
<proteinExistence type="predicted"/>
<protein>
    <submittedName>
        <fullName evidence="1">Uncharacterized protein</fullName>
    </submittedName>
</protein>
<dbReference type="Proteomes" id="UP000184514">
    <property type="component" value="Unassembled WGS sequence"/>
</dbReference>
<evidence type="ECO:0000313" key="2">
    <source>
        <dbReference type="Proteomes" id="UP000184514"/>
    </source>
</evidence>
<dbReference type="AlphaFoldDB" id="A0A1L9P0T9"/>
<organism evidence="1 2">
    <name type="scientific">Planktotalea frisia</name>
    <dbReference type="NCBI Taxonomy" id="696762"/>
    <lineage>
        <taxon>Bacteria</taxon>
        <taxon>Pseudomonadati</taxon>
        <taxon>Pseudomonadota</taxon>
        <taxon>Alphaproteobacteria</taxon>
        <taxon>Rhodobacterales</taxon>
        <taxon>Paracoccaceae</taxon>
        <taxon>Planktotalea</taxon>
    </lineage>
</organism>